<sequence>MLLNNLNLKLLDLEPEVPPLGVSVVFWGVASVLHMFKTRYQFEAKYPHSISFAADESLLGLRKENDHWLLAYHTDGRLGAVPFNYVQERGIDKTTEALTLINSAISALQQSDIFDKDGVIRYCIICIYFASYLKTMKEYLSGDHLGADRPVIPIRRKELIPSPRRISGTPNGSVVKGEAPKAPPRHLATDKLPPGLSFFLVDRLRSATNASYGRCVHGLCEVLKTLGKSVPQCSSVAQILGAELKEATLTVRRSTYEHTSDWTALQEHMSRLEAKLKNLQENSWPLEGDETAELDDLDSFVELLCNASPDMVRTFLRDDRLPQTLSFLYQMEKKPLIRRFYLLLVIATCHIQPAVTPDYLESVLPVEILRVLSLCPIPFLAAYFSLIAEMASAKSNDMSIDEINHGELDFVLCLRILTVLLATSSSLPVGFQSELNLQFFEGIFNMVSNFGTPGTAVVDLVSFSGDSTPVKPGSPPTKAFRKLSFGDGNQSPSLPARSPRNSELSNMVIEAFVNFVLSANRHFCVNTTSGVTPIMQCISGKFGASRDLLEQLLRIFNRGGE</sequence>
<dbReference type="EMBL" id="UYRU01059460">
    <property type="protein sequence ID" value="VDN14496.1"/>
    <property type="molecule type" value="Genomic_DNA"/>
</dbReference>
<evidence type="ECO:0000313" key="6">
    <source>
        <dbReference type="Proteomes" id="UP000281553"/>
    </source>
</evidence>
<keyword evidence="1 2" id="KW-0728">SH3 domain</keyword>
<organism evidence="5 6">
    <name type="scientific">Dibothriocephalus latus</name>
    <name type="common">Fish tapeworm</name>
    <name type="synonym">Diphyllobothrium latum</name>
    <dbReference type="NCBI Taxonomy" id="60516"/>
    <lineage>
        <taxon>Eukaryota</taxon>
        <taxon>Metazoa</taxon>
        <taxon>Spiralia</taxon>
        <taxon>Lophotrochozoa</taxon>
        <taxon>Platyhelminthes</taxon>
        <taxon>Cestoda</taxon>
        <taxon>Eucestoda</taxon>
        <taxon>Diphyllobothriidea</taxon>
        <taxon>Diphyllobothriidae</taxon>
        <taxon>Dibothriocephalus</taxon>
    </lineage>
</organism>
<dbReference type="OrthoDB" id="445362at2759"/>
<dbReference type="GO" id="GO:0006897">
    <property type="term" value="P:endocytosis"/>
    <property type="evidence" value="ECO:0007669"/>
    <property type="project" value="TreeGrafter"/>
</dbReference>
<dbReference type="PROSITE" id="PS50002">
    <property type="entry name" value="SH3"/>
    <property type="match status" value="1"/>
</dbReference>
<name>A0A3P7P961_DIBLA</name>
<accession>A0A3P7P961</accession>
<dbReference type="InterPro" id="IPR036028">
    <property type="entry name" value="SH3-like_dom_sf"/>
</dbReference>
<proteinExistence type="predicted"/>
<dbReference type="AlphaFoldDB" id="A0A3P7P961"/>
<evidence type="ECO:0000259" key="4">
    <source>
        <dbReference type="PROSITE" id="PS50002"/>
    </source>
</evidence>
<evidence type="ECO:0000256" key="3">
    <source>
        <dbReference type="SAM" id="MobiDB-lite"/>
    </source>
</evidence>
<evidence type="ECO:0000256" key="1">
    <source>
        <dbReference type="ARBA" id="ARBA00022443"/>
    </source>
</evidence>
<dbReference type="InterPro" id="IPR001452">
    <property type="entry name" value="SH3_domain"/>
</dbReference>
<dbReference type="Proteomes" id="UP000281553">
    <property type="component" value="Unassembled WGS sequence"/>
</dbReference>
<dbReference type="PANTHER" id="PTHR13357">
    <property type="entry name" value="SH3 ADAPTER PROTEIN SPIN90 NCK INTERACTING PROTEIN WITH SH3 DOMAIN"/>
    <property type="match status" value="1"/>
</dbReference>
<evidence type="ECO:0000256" key="2">
    <source>
        <dbReference type="PROSITE-ProRule" id="PRU00192"/>
    </source>
</evidence>
<dbReference type="Gene3D" id="2.30.30.40">
    <property type="entry name" value="SH3 Domains"/>
    <property type="match status" value="1"/>
</dbReference>
<feature type="domain" description="SH3" evidence="4">
    <location>
        <begin position="31"/>
        <end position="91"/>
    </location>
</feature>
<keyword evidence="6" id="KW-1185">Reference proteome</keyword>
<evidence type="ECO:0000313" key="5">
    <source>
        <dbReference type="EMBL" id="VDN14496.1"/>
    </source>
</evidence>
<dbReference type="SMART" id="SM00326">
    <property type="entry name" value="SH3"/>
    <property type="match status" value="1"/>
</dbReference>
<dbReference type="PANTHER" id="PTHR13357:SF1">
    <property type="entry name" value="NCK-INTERACTING PROTEIN WITH SH3 DOMAIN"/>
    <property type="match status" value="1"/>
</dbReference>
<gene>
    <name evidence="5" type="ORF">DILT_LOCUS10327</name>
</gene>
<dbReference type="InterPro" id="IPR030125">
    <property type="entry name" value="SPIN90/Ldb17"/>
</dbReference>
<protein>
    <recommendedName>
        <fullName evidence="4">SH3 domain-containing protein</fullName>
    </recommendedName>
</protein>
<dbReference type="SUPFAM" id="SSF50044">
    <property type="entry name" value="SH3-domain"/>
    <property type="match status" value="1"/>
</dbReference>
<feature type="region of interest" description="Disordered" evidence="3">
    <location>
        <begin position="163"/>
        <end position="187"/>
    </location>
</feature>
<reference evidence="5 6" key="1">
    <citation type="submission" date="2018-11" db="EMBL/GenBank/DDBJ databases">
        <authorList>
            <consortium name="Pathogen Informatics"/>
        </authorList>
    </citation>
    <scope>NUCLEOTIDE SEQUENCE [LARGE SCALE GENOMIC DNA]</scope>
</reference>
<dbReference type="GO" id="GO:0071933">
    <property type="term" value="F:Arp2/3 complex binding"/>
    <property type="evidence" value="ECO:0007669"/>
    <property type="project" value="TreeGrafter"/>
</dbReference>